<evidence type="ECO:0000313" key="3">
    <source>
        <dbReference type="Proteomes" id="UP000265520"/>
    </source>
</evidence>
<evidence type="ECO:0000256" key="1">
    <source>
        <dbReference type="SAM" id="MobiDB-lite"/>
    </source>
</evidence>
<feature type="region of interest" description="Disordered" evidence="1">
    <location>
        <begin position="86"/>
        <end position="120"/>
    </location>
</feature>
<dbReference type="EMBL" id="LXQA010035527">
    <property type="protein sequence ID" value="MCH97641.1"/>
    <property type="molecule type" value="Genomic_DNA"/>
</dbReference>
<organism evidence="2 3">
    <name type="scientific">Trifolium medium</name>
    <dbReference type="NCBI Taxonomy" id="97028"/>
    <lineage>
        <taxon>Eukaryota</taxon>
        <taxon>Viridiplantae</taxon>
        <taxon>Streptophyta</taxon>
        <taxon>Embryophyta</taxon>
        <taxon>Tracheophyta</taxon>
        <taxon>Spermatophyta</taxon>
        <taxon>Magnoliopsida</taxon>
        <taxon>eudicotyledons</taxon>
        <taxon>Gunneridae</taxon>
        <taxon>Pentapetalae</taxon>
        <taxon>rosids</taxon>
        <taxon>fabids</taxon>
        <taxon>Fabales</taxon>
        <taxon>Fabaceae</taxon>
        <taxon>Papilionoideae</taxon>
        <taxon>50 kb inversion clade</taxon>
        <taxon>NPAAA clade</taxon>
        <taxon>Hologalegina</taxon>
        <taxon>IRL clade</taxon>
        <taxon>Trifolieae</taxon>
        <taxon>Trifolium</taxon>
    </lineage>
</organism>
<proteinExistence type="predicted"/>
<reference evidence="2 3" key="1">
    <citation type="journal article" date="2018" name="Front. Plant Sci.">
        <title>Red Clover (Trifolium pratense) and Zigzag Clover (T. medium) - A Picture of Genomic Similarities and Differences.</title>
        <authorList>
            <person name="Dluhosova J."/>
            <person name="Istvanek J."/>
            <person name="Nedelnik J."/>
            <person name="Repkova J."/>
        </authorList>
    </citation>
    <scope>NUCLEOTIDE SEQUENCE [LARGE SCALE GENOMIC DNA]</scope>
    <source>
        <strain evidence="3">cv. 10/8</strain>
        <tissue evidence="2">Leaf</tissue>
    </source>
</reference>
<evidence type="ECO:0000313" key="2">
    <source>
        <dbReference type="EMBL" id="MCH97641.1"/>
    </source>
</evidence>
<feature type="compositionally biased region" description="Polar residues" evidence="1">
    <location>
        <begin position="23"/>
        <end position="39"/>
    </location>
</feature>
<feature type="region of interest" description="Disordered" evidence="1">
    <location>
        <begin position="23"/>
        <end position="62"/>
    </location>
</feature>
<dbReference type="Proteomes" id="UP000265520">
    <property type="component" value="Unassembled WGS sequence"/>
</dbReference>
<feature type="compositionally biased region" description="Basic residues" evidence="1">
    <location>
        <begin position="100"/>
        <end position="110"/>
    </location>
</feature>
<protein>
    <submittedName>
        <fullName evidence="2">DWNN domain A CCHC-type zinc finger protein</fullName>
    </submittedName>
</protein>
<accession>A0A392NDL5</accession>
<name>A0A392NDL5_9FABA</name>
<feature type="non-terminal residue" evidence="2">
    <location>
        <position position="1"/>
    </location>
</feature>
<dbReference type="AlphaFoldDB" id="A0A392NDL5"/>
<feature type="non-terminal residue" evidence="2">
    <location>
        <position position="189"/>
    </location>
</feature>
<keyword evidence="3" id="KW-1185">Reference proteome</keyword>
<sequence length="189" mass="20731">NILADDLLPNKTLRDTINRILESGNSSTENAGSTFQVQDMESARYPQPKIPSPTSSAVSKGELKISPVNEGAANIQDTADEIKAVSAPQQAPEHVNIPRAGKKKKKKKVRMPANDFQWKPPHDLGAENYMMPPMGPPPGYNPYWNGMQPCMDGFMPPYAGPMHMNMMGYGLGPYDMPFANGMPHDPFGM</sequence>
<comment type="caution">
    <text evidence="2">The sequence shown here is derived from an EMBL/GenBank/DDBJ whole genome shotgun (WGS) entry which is preliminary data.</text>
</comment>